<feature type="region of interest" description="Disordered" evidence="1">
    <location>
        <begin position="172"/>
        <end position="214"/>
    </location>
</feature>
<evidence type="ECO:0000313" key="4">
    <source>
        <dbReference type="Proteomes" id="UP001472866"/>
    </source>
</evidence>
<proteinExistence type="predicted"/>
<dbReference type="EMBL" id="HBHZ01000799">
    <property type="protein sequence ID" value="CAE0187565.1"/>
    <property type="molecule type" value="Transcribed_RNA"/>
</dbReference>
<accession>A0A7S3C7N4</accession>
<sequence length="214" mass="23233">MKTTSDGASVSSVGRRKTVYWVSRDVRIVDHAACPTTRRGGTCYVSGRVSRDGEGSLLNADFGALFVSDDGRNLYCCDFDLATIQDEIKSQYSVVLEKQVILDLLPNAFSEAGDPRLVVRNESDFAMFSGVLIESPAFGGIIDMMLQSMQPIPDSARAEALLRFVDDSFSRELGGDTSTETAEQGAGRRPKAGADKPRSAVGGAKVVSKRRRRR</sequence>
<evidence type="ECO:0000313" key="2">
    <source>
        <dbReference type="EMBL" id="CAE0187565.1"/>
    </source>
</evidence>
<protein>
    <submittedName>
        <fullName evidence="2">Uncharacterized protein</fullName>
    </submittedName>
</protein>
<organism evidence="2">
    <name type="scientific">Chloropicon roscoffensis</name>
    <dbReference type="NCBI Taxonomy" id="1461544"/>
    <lineage>
        <taxon>Eukaryota</taxon>
        <taxon>Viridiplantae</taxon>
        <taxon>Chlorophyta</taxon>
        <taxon>Chloropicophyceae</taxon>
        <taxon>Chloropicales</taxon>
        <taxon>Chloropicaceae</taxon>
        <taxon>Chloropicon</taxon>
    </lineage>
</organism>
<evidence type="ECO:0000313" key="3">
    <source>
        <dbReference type="EMBL" id="WZN63850.1"/>
    </source>
</evidence>
<dbReference type="EMBL" id="CP151508">
    <property type="protein sequence ID" value="WZN63850.1"/>
    <property type="molecule type" value="Genomic_DNA"/>
</dbReference>
<evidence type="ECO:0000256" key="1">
    <source>
        <dbReference type="SAM" id="MobiDB-lite"/>
    </source>
</evidence>
<gene>
    <name evidence="2" type="ORF">CROS1456_LOCUS631</name>
    <name evidence="3" type="ORF">HKI87_08g54030</name>
</gene>
<reference evidence="3 4" key="2">
    <citation type="submission" date="2024-03" db="EMBL/GenBank/DDBJ databases">
        <title>Complete genome sequence of the green alga Chloropicon roscoffensis RCC1871.</title>
        <authorList>
            <person name="Lemieux C."/>
            <person name="Pombert J.-F."/>
            <person name="Otis C."/>
            <person name="Turmel M."/>
        </authorList>
    </citation>
    <scope>NUCLEOTIDE SEQUENCE [LARGE SCALE GENOMIC DNA]</scope>
    <source>
        <strain evidence="3 4">RCC1871</strain>
    </source>
</reference>
<dbReference type="AlphaFoldDB" id="A0A7S3C7N4"/>
<dbReference type="Proteomes" id="UP001472866">
    <property type="component" value="Chromosome 08"/>
</dbReference>
<keyword evidence="4" id="KW-1185">Reference proteome</keyword>
<reference evidence="2" key="1">
    <citation type="submission" date="2021-01" db="EMBL/GenBank/DDBJ databases">
        <authorList>
            <person name="Corre E."/>
            <person name="Pelletier E."/>
            <person name="Niang G."/>
            <person name="Scheremetjew M."/>
            <person name="Finn R."/>
            <person name="Kale V."/>
            <person name="Holt S."/>
            <person name="Cochrane G."/>
            <person name="Meng A."/>
            <person name="Brown T."/>
            <person name="Cohen L."/>
        </authorList>
    </citation>
    <scope>NUCLEOTIDE SEQUENCE</scope>
    <source>
        <strain evidence="2">RCC1871</strain>
    </source>
</reference>
<name>A0A7S3C7N4_9CHLO</name>